<keyword evidence="2" id="KW-0808">Transferase</keyword>
<dbReference type="PANTHER" id="PTHR22916:SF3">
    <property type="entry name" value="UDP-GLCNAC:BETAGAL BETA-1,3-N-ACETYLGLUCOSAMINYLTRANSFERASE-LIKE PROTEIN 1"/>
    <property type="match status" value="1"/>
</dbReference>
<evidence type="ECO:0000313" key="2">
    <source>
        <dbReference type="EMBL" id="ALN43879.1"/>
    </source>
</evidence>
<accession>A0A0S2CFJ3</accession>
<name>A0A0S2CFJ3_CAMJU</name>
<proteinExistence type="predicted"/>
<evidence type="ECO:0000259" key="1">
    <source>
        <dbReference type="Pfam" id="PF00535"/>
    </source>
</evidence>
<dbReference type="PANTHER" id="PTHR22916">
    <property type="entry name" value="GLYCOSYLTRANSFERASE"/>
    <property type="match status" value="1"/>
</dbReference>
<dbReference type="SUPFAM" id="SSF53448">
    <property type="entry name" value="Nucleotide-diphospho-sugar transferases"/>
    <property type="match status" value="1"/>
</dbReference>
<dbReference type="Pfam" id="PF00535">
    <property type="entry name" value="Glycos_transf_2"/>
    <property type="match status" value="1"/>
</dbReference>
<reference evidence="2" key="1">
    <citation type="journal article" date="2015" name="PLoS ONE">
        <title>Updated Campylobacter jejuni Capsule PCR Multiplex Typing System and Its Application to Clinical Isolates from South and Southeast Asia.</title>
        <authorList>
            <person name="Poly F."/>
            <person name="Serichantalergs O."/>
            <person name="Kuroiwa J."/>
            <person name="Pootong P."/>
            <person name="Mason C."/>
            <person name="Guerry P."/>
            <person name="Parker C.T."/>
        </authorList>
    </citation>
    <scope>NUCLEOTIDE SEQUENCE</scope>
    <source>
        <strain evidence="2">RM3436</strain>
    </source>
</reference>
<dbReference type="AlphaFoldDB" id="A0A0S2CFJ3"/>
<dbReference type="InterPro" id="IPR029044">
    <property type="entry name" value="Nucleotide-diphossugar_trans"/>
</dbReference>
<organism evidence="2">
    <name type="scientific">Campylobacter jejuni subsp. jejuni</name>
    <dbReference type="NCBI Taxonomy" id="32022"/>
    <lineage>
        <taxon>Bacteria</taxon>
        <taxon>Pseudomonadati</taxon>
        <taxon>Campylobacterota</taxon>
        <taxon>Epsilonproteobacteria</taxon>
        <taxon>Campylobacterales</taxon>
        <taxon>Campylobacteraceae</taxon>
        <taxon>Campylobacter</taxon>
    </lineage>
</organism>
<dbReference type="InterPro" id="IPR001173">
    <property type="entry name" value="Glyco_trans_2-like"/>
</dbReference>
<dbReference type="EMBL" id="KT893428">
    <property type="protein sequence ID" value="ALN43879.1"/>
    <property type="molecule type" value="Genomic_DNA"/>
</dbReference>
<dbReference type="CDD" id="cd00761">
    <property type="entry name" value="Glyco_tranf_GTA_type"/>
    <property type="match status" value="1"/>
</dbReference>
<sequence>MQDKKVGIVIPIYNVEKYLDECIQSVINQTYANLSIVLVNDGSNDNSLSIAKKYVLQDERIVIINKKNGGLSSARNTGIDFFADQYKLQFEKEEQELLKFQIINENYLDICGIYRKNTMLDKNFEIPQIDYIVFLDSDDFWKLNCIEECVKRINNVDIVWFGHDLLIEIPLKKKTKNQMQFFDYNQEQIITSLDWLKQVNSEHKPLFWFAWQGMINFNFLMKTGLKFINGIIHEDNHFGILLFSMAKYIYVYPETLYVYRVRSGSIMTQNDRTKVASNSYLYPLYLKANKNYELFKRYQAALSCVLSCVKVAEFIEENKAENLILIETKKVFMPILLDRAVVILFLEKDPLNLSAYLNSLESYFKEFKLSGAESFKYELSYRLGYLFLNNYRSIKYLLTLVPKMKKEIQDYYLEKQNFKNNIKYFPFIEFVSQLDENPSLKRIKNHYSYKVGKIFAWILKYFGVR</sequence>
<gene>
    <name evidence="2" type="ORF">HS57.09</name>
</gene>
<feature type="domain" description="Glycosyltransferase 2-like" evidence="1">
    <location>
        <begin position="8"/>
        <end position="84"/>
    </location>
</feature>
<protein>
    <submittedName>
        <fullName evidence="2">Glycosyltransferase, family 2</fullName>
    </submittedName>
</protein>
<dbReference type="Gene3D" id="3.90.550.10">
    <property type="entry name" value="Spore Coat Polysaccharide Biosynthesis Protein SpsA, Chain A"/>
    <property type="match status" value="1"/>
</dbReference>
<dbReference type="GO" id="GO:0016758">
    <property type="term" value="F:hexosyltransferase activity"/>
    <property type="evidence" value="ECO:0007669"/>
    <property type="project" value="UniProtKB-ARBA"/>
</dbReference>